<evidence type="ECO:0000259" key="4">
    <source>
        <dbReference type="PROSITE" id="PS50048"/>
    </source>
</evidence>
<dbReference type="GO" id="GO:0000976">
    <property type="term" value="F:transcription cis-regulatory region binding"/>
    <property type="evidence" value="ECO:0007669"/>
    <property type="project" value="TreeGrafter"/>
</dbReference>
<evidence type="ECO:0000313" key="6">
    <source>
        <dbReference type="Proteomes" id="UP000700596"/>
    </source>
</evidence>
<reference evidence="5" key="1">
    <citation type="journal article" date="2021" name="Nat. Commun.">
        <title>Genetic determinants of endophytism in the Arabidopsis root mycobiome.</title>
        <authorList>
            <person name="Mesny F."/>
            <person name="Miyauchi S."/>
            <person name="Thiergart T."/>
            <person name="Pickel B."/>
            <person name="Atanasova L."/>
            <person name="Karlsson M."/>
            <person name="Huettel B."/>
            <person name="Barry K.W."/>
            <person name="Haridas S."/>
            <person name="Chen C."/>
            <person name="Bauer D."/>
            <person name="Andreopoulos W."/>
            <person name="Pangilinan J."/>
            <person name="LaButti K."/>
            <person name="Riley R."/>
            <person name="Lipzen A."/>
            <person name="Clum A."/>
            <person name="Drula E."/>
            <person name="Henrissat B."/>
            <person name="Kohler A."/>
            <person name="Grigoriev I.V."/>
            <person name="Martin F.M."/>
            <person name="Hacquard S."/>
        </authorList>
    </citation>
    <scope>NUCLEOTIDE SEQUENCE</scope>
    <source>
        <strain evidence="5">MPI-CAGE-CH-0243</strain>
    </source>
</reference>
<dbReference type="PANTHER" id="PTHR37534">
    <property type="entry name" value="TRANSCRIPTIONAL ACTIVATOR PROTEIN UGA3"/>
    <property type="match status" value="1"/>
</dbReference>
<dbReference type="Proteomes" id="UP000700596">
    <property type="component" value="Unassembled WGS sequence"/>
</dbReference>
<dbReference type="GO" id="GO:0005634">
    <property type="term" value="C:nucleus"/>
    <property type="evidence" value="ECO:0007669"/>
    <property type="project" value="UniProtKB-SubCell"/>
</dbReference>
<name>A0A9P9E793_9PLEO</name>
<dbReference type="InterPro" id="IPR021858">
    <property type="entry name" value="Fun_TF"/>
</dbReference>
<dbReference type="PROSITE" id="PS50048">
    <property type="entry name" value="ZN2_CY6_FUNGAL_2"/>
    <property type="match status" value="1"/>
</dbReference>
<dbReference type="CDD" id="cd00067">
    <property type="entry name" value="GAL4"/>
    <property type="match status" value="1"/>
</dbReference>
<dbReference type="GO" id="GO:0008270">
    <property type="term" value="F:zinc ion binding"/>
    <property type="evidence" value="ECO:0007669"/>
    <property type="project" value="InterPro"/>
</dbReference>
<evidence type="ECO:0000256" key="1">
    <source>
        <dbReference type="ARBA" id="ARBA00004123"/>
    </source>
</evidence>
<keyword evidence="6" id="KW-1185">Reference proteome</keyword>
<dbReference type="EMBL" id="JAGMWT010000003">
    <property type="protein sequence ID" value="KAH7131847.1"/>
    <property type="molecule type" value="Genomic_DNA"/>
</dbReference>
<dbReference type="SUPFAM" id="SSF57701">
    <property type="entry name" value="Zn2/Cys6 DNA-binding domain"/>
    <property type="match status" value="1"/>
</dbReference>
<dbReference type="GO" id="GO:0000981">
    <property type="term" value="F:DNA-binding transcription factor activity, RNA polymerase II-specific"/>
    <property type="evidence" value="ECO:0007669"/>
    <property type="project" value="InterPro"/>
</dbReference>
<sequence>MMKGALRTKHGCWTCRVRKKKCDEARPKCTNCESLVIPCHGYGPKPDWMDNGEKERIVVKEMKEIIKYTSRRKAPVRSSEQSNLAIRIEPKPSTYPATTPLSGSGTGSGSSGENNGINQHLISDVHPSESETKEQYQPKPSISIEDSLDLMSFLDYVFPLQYPMYKPSISDGGRGWLMTTILQSDATYHAALALGACYRGTYANDHTTRAKTLVQQGEHLQITLGMLNRAAHNLCPQTTLSIPITMIQVFFFELFNDNPPAWTTHLEGLLNTYQCDQKASTKHGLCEEAKDILVGGLPAPEGPSVITQQVLTFRFLISSLLWLDVISSITTGRKPFLLSHHSKMLNTNSQLQLQDHMGCENWVLFQIGKISELYTWKMEAIKESRFSPVDFEFTTLTVKAQIRCSLFGHDNKHATLAAQFSGSTDPRSYITQAFAYMALVYMHVVTDDFQNRDYIETIYASAMELFRIHIPRHLLPTIVGPLFIVGMYASAEDQSFFRETFSSAPVMDPFLKHRLKIHVVLEEIWRRRDTPGFEWKDCINLTKNVMLI</sequence>
<dbReference type="InterPro" id="IPR001138">
    <property type="entry name" value="Zn2Cys6_DnaBD"/>
</dbReference>
<dbReference type="SMART" id="SM00066">
    <property type="entry name" value="GAL4"/>
    <property type="match status" value="1"/>
</dbReference>
<proteinExistence type="predicted"/>
<accession>A0A9P9E793</accession>
<comment type="caution">
    <text evidence="5">The sequence shown here is derived from an EMBL/GenBank/DDBJ whole genome shotgun (WGS) entry which is preliminary data.</text>
</comment>
<keyword evidence="2" id="KW-0539">Nucleus</keyword>
<protein>
    <submittedName>
        <fullName evidence="5">Fungal-specific transcription factor domain-containing protein</fullName>
    </submittedName>
</protein>
<feature type="domain" description="Zn(2)-C6 fungal-type" evidence="4">
    <location>
        <begin position="11"/>
        <end position="39"/>
    </location>
</feature>
<evidence type="ECO:0000313" key="5">
    <source>
        <dbReference type="EMBL" id="KAH7131847.1"/>
    </source>
</evidence>
<evidence type="ECO:0000256" key="3">
    <source>
        <dbReference type="SAM" id="MobiDB-lite"/>
    </source>
</evidence>
<dbReference type="GO" id="GO:0045944">
    <property type="term" value="P:positive regulation of transcription by RNA polymerase II"/>
    <property type="evidence" value="ECO:0007669"/>
    <property type="project" value="TreeGrafter"/>
</dbReference>
<comment type="subcellular location">
    <subcellularLocation>
        <location evidence="1">Nucleus</location>
    </subcellularLocation>
</comment>
<dbReference type="AlphaFoldDB" id="A0A9P9E793"/>
<dbReference type="Gene3D" id="4.10.240.10">
    <property type="entry name" value="Zn(2)-C6 fungal-type DNA-binding domain"/>
    <property type="match status" value="1"/>
</dbReference>
<gene>
    <name evidence="5" type="ORF">B0J11DRAFT_209106</name>
</gene>
<dbReference type="Pfam" id="PF00172">
    <property type="entry name" value="Zn_clus"/>
    <property type="match status" value="1"/>
</dbReference>
<evidence type="ECO:0000256" key="2">
    <source>
        <dbReference type="ARBA" id="ARBA00023242"/>
    </source>
</evidence>
<dbReference type="OrthoDB" id="5213892at2759"/>
<organism evidence="5 6">
    <name type="scientific">Dendryphion nanum</name>
    <dbReference type="NCBI Taxonomy" id="256645"/>
    <lineage>
        <taxon>Eukaryota</taxon>
        <taxon>Fungi</taxon>
        <taxon>Dikarya</taxon>
        <taxon>Ascomycota</taxon>
        <taxon>Pezizomycotina</taxon>
        <taxon>Dothideomycetes</taxon>
        <taxon>Pleosporomycetidae</taxon>
        <taxon>Pleosporales</taxon>
        <taxon>Torulaceae</taxon>
        <taxon>Dendryphion</taxon>
    </lineage>
</organism>
<feature type="region of interest" description="Disordered" evidence="3">
    <location>
        <begin position="69"/>
        <end position="120"/>
    </location>
</feature>
<dbReference type="InterPro" id="IPR036864">
    <property type="entry name" value="Zn2-C6_fun-type_DNA-bd_sf"/>
</dbReference>
<dbReference type="PROSITE" id="PS00463">
    <property type="entry name" value="ZN2_CY6_FUNGAL_1"/>
    <property type="match status" value="1"/>
</dbReference>
<dbReference type="PANTHER" id="PTHR37534:SF26">
    <property type="entry name" value="TRANSCRIPTION FACTOR, PUTATIVE-RELATED"/>
    <property type="match status" value="1"/>
</dbReference>
<dbReference type="Pfam" id="PF11951">
    <property type="entry name" value="Fungal_trans_2"/>
    <property type="match status" value="1"/>
</dbReference>